<sequence length="272" mass="30194">MSVSCCHVNVNASWIETLPLAGKVIHIPLHTYILGALSMEALSPPSMLNLIQEGQIEGYLLWTWDATLATADEARMFSGRRFSVNDFVYLLARTASGGYILSALGFLGNSMFPIIAMTCAVQRMITYAVASGANCRTVMTATTWFEALPTILNSLLFLIRIRGVFFTSRWITIVFSLLWLSTFSAIISPLRADLRVSGIVPIRHIGDMKPWISTGLITVAIFDTAVFVAISIRLLHYGMAKIWRERLRSFVNGQGMGMLARALLQTGQLYYL</sequence>
<accession>A0ABP1DFH5</accession>
<protein>
    <submittedName>
        <fullName evidence="2">Uncharacterized protein</fullName>
    </submittedName>
</protein>
<keyword evidence="1" id="KW-0812">Transmembrane</keyword>
<evidence type="ECO:0000313" key="2">
    <source>
        <dbReference type="EMBL" id="CAL1706592.1"/>
    </source>
</evidence>
<name>A0ABP1DFH5_9APHY</name>
<proteinExistence type="predicted"/>
<keyword evidence="3" id="KW-1185">Reference proteome</keyword>
<feature type="transmembrane region" description="Helical" evidence="1">
    <location>
        <begin position="170"/>
        <end position="190"/>
    </location>
</feature>
<feature type="transmembrane region" description="Helical" evidence="1">
    <location>
        <begin position="99"/>
        <end position="125"/>
    </location>
</feature>
<evidence type="ECO:0000256" key="1">
    <source>
        <dbReference type="SAM" id="Phobius"/>
    </source>
</evidence>
<organism evidence="2 3">
    <name type="scientific">Somion occarium</name>
    <dbReference type="NCBI Taxonomy" id="3059160"/>
    <lineage>
        <taxon>Eukaryota</taxon>
        <taxon>Fungi</taxon>
        <taxon>Dikarya</taxon>
        <taxon>Basidiomycota</taxon>
        <taxon>Agaricomycotina</taxon>
        <taxon>Agaricomycetes</taxon>
        <taxon>Polyporales</taxon>
        <taxon>Cerrenaceae</taxon>
        <taxon>Somion</taxon>
    </lineage>
</organism>
<keyword evidence="1" id="KW-0472">Membrane</keyword>
<reference evidence="3" key="1">
    <citation type="submission" date="2024-04" db="EMBL/GenBank/DDBJ databases">
        <authorList>
            <person name="Shaw F."/>
            <person name="Minotto A."/>
        </authorList>
    </citation>
    <scope>NUCLEOTIDE SEQUENCE [LARGE SCALE GENOMIC DNA]</scope>
</reference>
<evidence type="ECO:0000313" key="3">
    <source>
        <dbReference type="Proteomes" id="UP001497453"/>
    </source>
</evidence>
<keyword evidence="1" id="KW-1133">Transmembrane helix</keyword>
<gene>
    <name evidence="2" type="ORF">GFSPODELE1_LOCUS5946</name>
</gene>
<dbReference type="EMBL" id="OZ037947">
    <property type="protein sequence ID" value="CAL1706592.1"/>
    <property type="molecule type" value="Genomic_DNA"/>
</dbReference>
<dbReference type="Proteomes" id="UP001497453">
    <property type="component" value="Chromosome 4"/>
</dbReference>
<feature type="transmembrane region" description="Helical" evidence="1">
    <location>
        <begin position="137"/>
        <end position="158"/>
    </location>
</feature>
<feature type="transmembrane region" description="Helical" evidence="1">
    <location>
        <begin position="210"/>
        <end position="235"/>
    </location>
</feature>